<reference evidence="2 3" key="1">
    <citation type="journal article" date="2023" name="G3 (Bethesda)">
        <title>A chromosome-level genome assembly of Zasmidium syzygii isolated from banana leaves.</title>
        <authorList>
            <person name="van Westerhoven A.C."/>
            <person name="Mehrabi R."/>
            <person name="Talebi R."/>
            <person name="Steentjes M.B.F."/>
            <person name="Corcolon B."/>
            <person name="Chong P.A."/>
            <person name="Kema G.H.J."/>
            <person name="Seidl M.F."/>
        </authorList>
    </citation>
    <scope>NUCLEOTIDE SEQUENCE [LARGE SCALE GENOMIC DNA]</scope>
    <source>
        <strain evidence="2 3">P124</strain>
    </source>
</reference>
<accession>A0ABR0F1C2</accession>
<organism evidence="2 3">
    <name type="scientific">Zasmidium cellare</name>
    <name type="common">Wine cellar mold</name>
    <name type="synonym">Racodium cellare</name>
    <dbReference type="NCBI Taxonomy" id="395010"/>
    <lineage>
        <taxon>Eukaryota</taxon>
        <taxon>Fungi</taxon>
        <taxon>Dikarya</taxon>
        <taxon>Ascomycota</taxon>
        <taxon>Pezizomycotina</taxon>
        <taxon>Dothideomycetes</taxon>
        <taxon>Dothideomycetidae</taxon>
        <taxon>Mycosphaerellales</taxon>
        <taxon>Mycosphaerellaceae</taxon>
        <taxon>Zasmidium</taxon>
    </lineage>
</organism>
<dbReference type="Proteomes" id="UP001305779">
    <property type="component" value="Unassembled WGS sequence"/>
</dbReference>
<keyword evidence="3" id="KW-1185">Reference proteome</keyword>
<dbReference type="PANTHER" id="PTHR36182:SF1">
    <property type="entry name" value="PROTEIN, PUTATIVE (AFU_ORTHOLOGUE AFUA_6G10930)-RELATED"/>
    <property type="match status" value="1"/>
</dbReference>
<dbReference type="PANTHER" id="PTHR36182">
    <property type="entry name" value="PROTEIN, PUTATIVE (AFU_ORTHOLOGUE AFUA_6G10930)-RELATED"/>
    <property type="match status" value="1"/>
</dbReference>
<feature type="region of interest" description="Disordered" evidence="1">
    <location>
        <begin position="188"/>
        <end position="273"/>
    </location>
</feature>
<feature type="compositionally biased region" description="Low complexity" evidence="1">
    <location>
        <begin position="237"/>
        <end position="247"/>
    </location>
</feature>
<name>A0ABR0F1C2_ZASCE</name>
<dbReference type="Gene3D" id="2.70.50.70">
    <property type="match status" value="1"/>
</dbReference>
<protein>
    <submittedName>
        <fullName evidence="2">Uncharacterized protein</fullName>
    </submittedName>
</protein>
<proteinExistence type="predicted"/>
<feature type="region of interest" description="Disordered" evidence="1">
    <location>
        <begin position="1"/>
        <end position="35"/>
    </location>
</feature>
<evidence type="ECO:0000256" key="1">
    <source>
        <dbReference type="SAM" id="MobiDB-lite"/>
    </source>
</evidence>
<feature type="compositionally biased region" description="Basic and acidic residues" evidence="1">
    <location>
        <begin position="7"/>
        <end position="34"/>
    </location>
</feature>
<feature type="compositionally biased region" description="Low complexity" evidence="1">
    <location>
        <begin position="211"/>
        <end position="226"/>
    </location>
</feature>
<dbReference type="EMBL" id="JAXOVC010000001">
    <property type="protein sequence ID" value="KAK4506888.1"/>
    <property type="molecule type" value="Genomic_DNA"/>
</dbReference>
<evidence type="ECO:0000313" key="2">
    <source>
        <dbReference type="EMBL" id="KAK4506888.1"/>
    </source>
</evidence>
<evidence type="ECO:0000313" key="3">
    <source>
        <dbReference type="Proteomes" id="UP001305779"/>
    </source>
</evidence>
<sequence>MPSPQSMKEDGEQERQDSPLRGSIKFDPENKSYQDIDYSMTSPLDPDGSNFPCKGYQNDRPIRTTVTYAAGSTYNMTLAGTATHQGGSCQISLSYDNGATFRVIKSMIGGCPLVSTYDFTIPSYVPSGTALLGWTWQNEVGNREFYMNCAEVSIISGVSRRRRRDTYNSFESLPYIWKANLEGVNDCTTSEGEDPVYPNPGPDVVYGNGRSSSDSPTSGSCDSPTPYGQTYKDLGDSSSSPNPNGNGTATPASSAVHGNGSGGGNNPNRPPYATGDLTRYLPCVPGSFICTSQTTWKTCNYNDGSVSSSQTWVYVSERQVAAGMECLPFLSPYNSQTEQYAQQENVAGGSYRDDRIVRARPDGDCDTDGALQCTDGGQQFMVCDHGGWVRMGSVAAGTTCSNGKIVAA</sequence>
<gene>
    <name evidence="2" type="ORF">PRZ48_000621</name>
</gene>
<comment type="caution">
    <text evidence="2">The sequence shown here is derived from an EMBL/GenBank/DDBJ whole genome shotgun (WGS) entry which is preliminary data.</text>
</comment>